<dbReference type="InterPro" id="IPR000109">
    <property type="entry name" value="POT_fam"/>
</dbReference>
<evidence type="ECO:0000256" key="3">
    <source>
        <dbReference type="ARBA" id="ARBA00022692"/>
    </source>
</evidence>
<sequence>MEIDCSLLVETRYALHVIISWRLGVCWTGEESRSTKRSMAECELHGFCTNINEYTQCYVFFCVAVLVVVNFFVHVPNLQNMVTFLRGVMHMGVSDSSTTVTNFIGAMCGFALLGAFLSDSYITCSRTMLLSVPLVILGYGLLTLQVYLPSLHPPHCKPEAEPSICKEVHGWRAGLMYVALYSIALGEGIMRACIPALGADQFDVEDPSEARQQSSFFNWFTFCLSVGSIAGLILIVWLENIKGWVVGFGLSALLILLGLLVAAAGLPFYRNRVPQGSALTRVLQVFVVAFKNRKLNRTIMDEPHQNSSGIGSQESLLATNNSLKFLDKACINTGRHGAWSICSVTKVEETKIVLRLFPVLFSSMLAHVSAPLLVSFTVQQGMTTDTKIGRVHVYPAMLFVIPSTFQMLTLLVYDCFLVPLLRRRTGYLGGITHLQRVGVGFLATSLAPAIAAVIEKKRKDWLLPVDRWLLEFFNSEAPSSMKSIGVALFWCQYGMASLLGTLLVRLVNEVTRHNSGRGWLEGQTLNSSHLDLFYWVVTAVASFGLLNYLYWAKRYKYRHDPRIAVKSANEDSIP</sequence>
<feature type="transmembrane region" description="Helical" evidence="6">
    <location>
        <begin position="532"/>
        <end position="552"/>
    </location>
</feature>
<dbReference type="SUPFAM" id="SSF103473">
    <property type="entry name" value="MFS general substrate transporter"/>
    <property type="match status" value="2"/>
</dbReference>
<accession>A0A5J9T7M4</accession>
<dbReference type="Gramene" id="TVU06551">
    <property type="protein sequence ID" value="TVU06551"/>
    <property type="gene ID" value="EJB05_49772"/>
</dbReference>
<keyword evidence="4 6" id="KW-1133">Transmembrane helix</keyword>
<organism evidence="7 8">
    <name type="scientific">Eragrostis curvula</name>
    <name type="common">weeping love grass</name>
    <dbReference type="NCBI Taxonomy" id="38414"/>
    <lineage>
        <taxon>Eukaryota</taxon>
        <taxon>Viridiplantae</taxon>
        <taxon>Streptophyta</taxon>
        <taxon>Embryophyta</taxon>
        <taxon>Tracheophyta</taxon>
        <taxon>Spermatophyta</taxon>
        <taxon>Magnoliopsida</taxon>
        <taxon>Liliopsida</taxon>
        <taxon>Poales</taxon>
        <taxon>Poaceae</taxon>
        <taxon>PACMAD clade</taxon>
        <taxon>Chloridoideae</taxon>
        <taxon>Eragrostideae</taxon>
        <taxon>Eragrostidinae</taxon>
        <taxon>Eragrostis</taxon>
    </lineage>
</organism>
<dbReference type="Gene3D" id="1.20.1250.20">
    <property type="entry name" value="MFS general substrate transporter like domains"/>
    <property type="match status" value="1"/>
</dbReference>
<evidence type="ECO:0000256" key="5">
    <source>
        <dbReference type="ARBA" id="ARBA00023136"/>
    </source>
</evidence>
<dbReference type="Proteomes" id="UP000324897">
    <property type="component" value="Unassembled WGS sequence"/>
</dbReference>
<evidence type="ECO:0008006" key="9">
    <source>
        <dbReference type="Google" id="ProtNLM"/>
    </source>
</evidence>
<feature type="transmembrane region" description="Helical" evidence="6">
    <location>
        <begin position="129"/>
        <end position="148"/>
    </location>
</feature>
<feature type="transmembrane region" description="Helical" evidence="6">
    <location>
        <begin position="356"/>
        <end position="376"/>
    </location>
</feature>
<dbReference type="PANTHER" id="PTHR11654">
    <property type="entry name" value="OLIGOPEPTIDE TRANSPORTER-RELATED"/>
    <property type="match status" value="1"/>
</dbReference>
<name>A0A5J9T7M4_9POAL</name>
<dbReference type="GO" id="GO:0022857">
    <property type="term" value="F:transmembrane transporter activity"/>
    <property type="evidence" value="ECO:0007669"/>
    <property type="project" value="InterPro"/>
</dbReference>
<dbReference type="GO" id="GO:0016020">
    <property type="term" value="C:membrane"/>
    <property type="evidence" value="ECO:0007669"/>
    <property type="project" value="UniProtKB-SubCell"/>
</dbReference>
<evidence type="ECO:0000256" key="1">
    <source>
        <dbReference type="ARBA" id="ARBA00004141"/>
    </source>
</evidence>
<evidence type="ECO:0000256" key="4">
    <source>
        <dbReference type="ARBA" id="ARBA00022989"/>
    </source>
</evidence>
<dbReference type="EMBL" id="RWGY01000051">
    <property type="protein sequence ID" value="TVU06551.1"/>
    <property type="molecule type" value="Genomic_DNA"/>
</dbReference>
<feature type="transmembrane region" description="Helical" evidence="6">
    <location>
        <begin position="96"/>
        <end position="117"/>
    </location>
</feature>
<evidence type="ECO:0000313" key="8">
    <source>
        <dbReference type="Proteomes" id="UP000324897"/>
    </source>
</evidence>
<feature type="transmembrane region" description="Helical" evidence="6">
    <location>
        <begin position="396"/>
        <end position="421"/>
    </location>
</feature>
<feature type="transmembrane region" description="Helical" evidence="6">
    <location>
        <begin position="57"/>
        <end position="76"/>
    </location>
</feature>
<feature type="non-terminal residue" evidence="7">
    <location>
        <position position="1"/>
    </location>
</feature>
<keyword evidence="5 6" id="KW-0472">Membrane</keyword>
<proteinExistence type="inferred from homology"/>
<comment type="subcellular location">
    <subcellularLocation>
        <location evidence="1">Membrane</location>
        <topology evidence="1">Multi-pass membrane protein</topology>
    </subcellularLocation>
</comment>
<keyword evidence="3 6" id="KW-0812">Transmembrane</keyword>
<keyword evidence="8" id="KW-1185">Reference proteome</keyword>
<evidence type="ECO:0000256" key="2">
    <source>
        <dbReference type="ARBA" id="ARBA00005982"/>
    </source>
</evidence>
<evidence type="ECO:0000313" key="7">
    <source>
        <dbReference type="EMBL" id="TVU06551.1"/>
    </source>
</evidence>
<dbReference type="InterPro" id="IPR036259">
    <property type="entry name" value="MFS_trans_sf"/>
</dbReference>
<dbReference type="OrthoDB" id="675447at2759"/>
<reference evidence="7 8" key="1">
    <citation type="journal article" date="2019" name="Sci. Rep.">
        <title>A high-quality genome of Eragrostis curvula grass provides insights into Poaceae evolution and supports new strategies to enhance forage quality.</title>
        <authorList>
            <person name="Carballo J."/>
            <person name="Santos B.A.C.M."/>
            <person name="Zappacosta D."/>
            <person name="Garbus I."/>
            <person name="Selva J.P."/>
            <person name="Gallo C.A."/>
            <person name="Diaz A."/>
            <person name="Albertini E."/>
            <person name="Caccamo M."/>
            <person name="Echenique V."/>
        </authorList>
    </citation>
    <scope>NUCLEOTIDE SEQUENCE [LARGE SCALE GENOMIC DNA]</scope>
    <source>
        <strain evidence="8">cv. Victoria</strain>
        <tissue evidence="7">Leaf</tissue>
    </source>
</reference>
<feature type="transmembrane region" description="Helical" evidence="6">
    <location>
        <begin position="244"/>
        <end position="269"/>
    </location>
</feature>
<feature type="transmembrane region" description="Helical" evidence="6">
    <location>
        <begin position="216"/>
        <end position="238"/>
    </location>
</feature>
<comment type="similarity">
    <text evidence="2">Belongs to the major facilitator superfamily. Proton-dependent oligopeptide transporter (POT/PTR) (TC 2.A.17) family.</text>
</comment>
<comment type="caution">
    <text evidence="7">The sequence shown here is derived from an EMBL/GenBank/DDBJ whole genome shotgun (WGS) entry which is preliminary data.</text>
</comment>
<feature type="transmembrane region" description="Helical" evidence="6">
    <location>
        <begin position="168"/>
        <end position="186"/>
    </location>
</feature>
<dbReference type="AlphaFoldDB" id="A0A5J9T7M4"/>
<evidence type="ECO:0000256" key="6">
    <source>
        <dbReference type="SAM" id="Phobius"/>
    </source>
</evidence>
<feature type="transmembrane region" description="Helical" evidence="6">
    <location>
        <begin position="433"/>
        <end position="454"/>
    </location>
</feature>
<dbReference type="Pfam" id="PF00854">
    <property type="entry name" value="PTR2"/>
    <property type="match status" value="1"/>
</dbReference>
<protein>
    <recommendedName>
        <fullName evidence="9">Major facilitator superfamily (MFS) profile domain-containing protein</fullName>
    </recommendedName>
</protein>
<gene>
    <name evidence="7" type="ORF">EJB05_49772</name>
</gene>